<proteinExistence type="predicted"/>
<dbReference type="RefSeq" id="XP_637413.1">
    <property type="nucleotide sequence ID" value="XM_632321.1"/>
</dbReference>
<dbReference type="KEGG" id="ddi:DDB_G0287075"/>
<evidence type="ECO:0000256" key="2">
    <source>
        <dbReference type="SAM" id="Phobius"/>
    </source>
</evidence>
<feature type="compositionally biased region" description="Low complexity" evidence="1">
    <location>
        <begin position="133"/>
        <end position="152"/>
    </location>
</feature>
<feature type="compositionally biased region" description="Low complexity" evidence="1">
    <location>
        <begin position="23"/>
        <end position="78"/>
    </location>
</feature>
<comment type="caution">
    <text evidence="3">The sequence shown here is derived from an EMBL/GenBank/DDBJ whole genome shotgun (WGS) entry which is preliminary data.</text>
</comment>
<dbReference type="PaxDb" id="44689-DDB0187269"/>
<sequence>MDNFDFVSGFGASSGSGSGSGGISTISSTGGTGQSSGTVTSTTSTPTPSFTSTTSTISSTTTISTTTTGSSEHSGSSYSGSVISSFITSMITSASESLSGSVSGSSYSDSSSYSGSSYSGSSYSGSGSISGGSSSTSPSSSSSSSPSTGSSSDDGLCYDWITVWGYKIYDPFLVPLCLWALYIGVSRFKLFKKYNCNYLYSVTFLMYGIMMTFAMLADSLSSNFYLKLRDFVSVADVDLTSTVGTFFLYCGLADVGIINPKETKTKIILLFNSIILLISWVYGLYYSSDPRVWALVLYEAVVAVSCGVYLILQIIYLAKRKNLKSIFWLLFAGLVGGVGLSITLFSSKWCAHFGAHFSSSYAWFFLSDCAMLLISHYVTVSRGSKSPSSQSFYNKQPLLSKLNNDTVNKSTIIIPSAYKSPVVQSYFISVPQQVQPQQYRFVPQQPQPVFYANQIQQQQQQDKPLSYIVKKH</sequence>
<feature type="transmembrane region" description="Helical" evidence="2">
    <location>
        <begin position="197"/>
        <end position="217"/>
    </location>
</feature>
<dbReference type="Proteomes" id="UP000002195">
    <property type="component" value="Unassembled WGS sequence"/>
</dbReference>
<feature type="compositionally biased region" description="Gly residues" evidence="1">
    <location>
        <begin position="12"/>
        <end position="22"/>
    </location>
</feature>
<feature type="transmembrane region" description="Helical" evidence="2">
    <location>
        <begin position="267"/>
        <end position="286"/>
    </location>
</feature>
<evidence type="ECO:0000313" key="3">
    <source>
        <dbReference type="EMBL" id="EAL63902.1"/>
    </source>
</evidence>
<dbReference type="OMA" id="TEWSEML"/>
<keyword evidence="2" id="KW-0812">Transmembrane</keyword>
<dbReference type="GlyGen" id="Q54KV7">
    <property type="glycosylation" value="1 site"/>
</dbReference>
<feature type="transmembrane region" description="Helical" evidence="2">
    <location>
        <begin position="292"/>
        <end position="315"/>
    </location>
</feature>
<keyword evidence="2" id="KW-0472">Membrane</keyword>
<keyword evidence="4" id="KW-1185">Reference proteome</keyword>
<evidence type="ECO:0000256" key="1">
    <source>
        <dbReference type="SAM" id="MobiDB-lite"/>
    </source>
</evidence>
<dbReference type="dictyBase" id="DDB_G0287075"/>
<gene>
    <name evidence="3" type="ORF">DDB_G0287075</name>
</gene>
<feature type="transmembrane region" description="Helical" evidence="2">
    <location>
        <begin position="327"/>
        <end position="349"/>
    </location>
</feature>
<dbReference type="HOGENOM" id="CLU_579295_0_0_1"/>
<dbReference type="FunCoup" id="Q54KV7">
    <property type="interactions" value="435"/>
</dbReference>
<feature type="transmembrane region" description="Helical" evidence="2">
    <location>
        <begin position="237"/>
        <end position="255"/>
    </location>
</feature>
<protein>
    <recommendedName>
        <fullName evidence="5">Transmembrane protein</fullName>
    </recommendedName>
</protein>
<feature type="region of interest" description="Disordered" evidence="1">
    <location>
        <begin position="133"/>
        <end position="153"/>
    </location>
</feature>
<reference evidence="3 4" key="1">
    <citation type="journal article" date="2005" name="Nature">
        <title>The genome of the social amoeba Dictyostelium discoideum.</title>
        <authorList>
            <consortium name="The Dictyostelium discoideum Sequencing Consortium"/>
            <person name="Eichinger L."/>
            <person name="Pachebat J.A."/>
            <person name="Glockner G."/>
            <person name="Rajandream M.A."/>
            <person name="Sucgang R."/>
            <person name="Berriman M."/>
            <person name="Song J."/>
            <person name="Olsen R."/>
            <person name="Szafranski K."/>
            <person name="Xu Q."/>
            <person name="Tunggal B."/>
            <person name="Kummerfeld S."/>
            <person name="Madera M."/>
            <person name="Konfortov B.A."/>
            <person name="Rivero F."/>
            <person name="Bankier A.T."/>
            <person name="Lehmann R."/>
            <person name="Hamlin N."/>
            <person name="Davies R."/>
            <person name="Gaudet P."/>
            <person name="Fey P."/>
            <person name="Pilcher K."/>
            <person name="Chen G."/>
            <person name="Saunders D."/>
            <person name="Sodergren E."/>
            <person name="Davis P."/>
            <person name="Kerhornou A."/>
            <person name="Nie X."/>
            <person name="Hall N."/>
            <person name="Anjard C."/>
            <person name="Hemphill L."/>
            <person name="Bason N."/>
            <person name="Farbrother P."/>
            <person name="Desany B."/>
            <person name="Just E."/>
            <person name="Morio T."/>
            <person name="Rost R."/>
            <person name="Churcher C."/>
            <person name="Cooper J."/>
            <person name="Haydock S."/>
            <person name="van Driessche N."/>
            <person name="Cronin A."/>
            <person name="Goodhead I."/>
            <person name="Muzny D."/>
            <person name="Mourier T."/>
            <person name="Pain A."/>
            <person name="Lu M."/>
            <person name="Harper D."/>
            <person name="Lindsay R."/>
            <person name="Hauser H."/>
            <person name="James K."/>
            <person name="Quiles M."/>
            <person name="Madan Babu M."/>
            <person name="Saito T."/>
            <person name="Buchrieser C."/>
            <person name="Wardroper A."/>
            <person name="Felder M."/>
            <person name="Thangavelu M."/>
            <person name="Johnson D."/>
            <person name="Knights A."/>
            <person name="Loulseged H."/>
            <person name="Mungall K."/>
            <person name="Oliver K."/>
            <person name="Price C."/>
            <person name="Quail M.A."/>
            <person name="Urushihara H."/>
            <person name="Hernandez J."/>
            <person name="Rabbinowitsch E."/>
            <person name="Steffen D."/>
            <person name="Sanders M."/>
            <person name="Ma J."/>
            <person name="Kohara Y."/>
            <person name="Sharp S."/>
            <person name="Simmonds M."/>
            <person name="Spiegler S."/>
            <person name="Tivey A."/>
            <person name="Sugano S."/>
            <person name="White B."/>
            <person name="Walker D."/>
            <person name="Woodward J."/>
            <person name="Winckler T."/>
            <person name="Tanaka Y."/>
            <person name="Shaulsky G."/>
            <person name="Schleicher M."/>
            <person name="Weinstock G."/>
            <person name="Rosenthal A."/>
            <person name="Cox E.C."/>
            <person name="Chisholm R.L."/>
            <person name="Gibbs R."/>
            <person name="Loomis W.F."/>
            <person name="Platzer M."/>
            <person name="Kay R.R."/>
            <person name="Williams J."/>
            <person name="Dear P.H."/>
            <person name="Noegel A.A."/>
            <person name="Barrell B."/>
            <person name="Kuspa A."/>
        </authorList>
    </citation>
    <scope>NUCLEOTIDE SEQUENCE [LARGE SCALE GENOMIC DNA]</scope>
    <source>
        <strain evidence="3 4">AX4</strain>
    </source>
</reference>
<accession>Q54KV7</accession>
<evidence type="ECO:0000313" key="4">
    <source>
        <dbReference type="Proteomes" id="UP000002195"/>
    </source>
</evidence>
<dbReference type="InParanoid" id="Q54KV7"/>
<dbReference type="SMR" id="Q54KV7"/>
<dbReference type="EMBL" id="AAFI02000096">
    <property type="protein sequence ID" value="EAL63902.1"/>
    <property type="molecule type" value="Genomic_DNA"/>
</dbReference>
<organism evidence="3 4">
    <name type="scientific">Dictyostelium discoideum</name>
    <name type="common">Social amoeba</name>
    <dbReference type="NCBI Taxonomy" id="44689"/>
    <lineage>
        <taxon>Eukaryota</taxon>
        <taxon>Amoebozoa</taxon>
        <taxon>Evosea</taxon>
        <taxon>Eumycetozoa</taxon>
        <taxon>Dictyostelia</taxon>
        <taxon>Dictyosteliales</taxon>
        <taxon>Dictyosteliaceae</taxon>
        <taxon>Dictyostelium</taxon>
    </lineage>
</organism>
<dbReference type="eggNOG" id="ENOG502ST5A">
    <property type="taxonomic scope" value="Eukaryota"/>
</dbReference>
<feature type="transmembrane region" description="Helical" evidence="2">
    <location>
        <begin position="168"/>
        <end position="185"/>
    </location>
</feature>
<name>Q54KV7_DICDI</name>
<dbReference type="AlphaFoldDB" id="Q54KV7"/>
<dbReference type="VEuPathDB" id="AmoebaDB:DDB_G0287075"/>
<feature type="transmembrane region" description="Helical" evidence="2">
    <location>
        <begin position="361"/>
        <end position="380"/>
    </location>
</feature>
<keyword evidence="2" id="KW-1133">Transmembrane helix</keyword>
<evidence type="ECO:0008006" key="5">
    <source>
        <dbReference type="Google" id="ProtNLM"/>
    </source>
</evidence>
<dbReference type="GeneID" id="8625945"/>
<feature type="region of interest" description="Disordered" evidence="1">
    <location>
        <begin position="11"/>
        <end position="78"/>
    </location>
</feature>